<dbReference type="AlphaFoldDB" id="A0A8S4MZ00"/>
<dbReference type="Proteomes" id="UP000749559">
    <property type="component" value="Unassembled WGS sequence"/>
</dbReference>
<feature type="region of interest" description="Disordered" evidence="6">
    <location>
        <begin position="70"/>
        <end position="107"/>
    </location>
</feature>
<proteinExistence type="predicted"/>
<evidence type="ECO:0000256" key="3">
    <source>
        <dbReference type="ARBA" id="ARBA00022825"/>
    </source>
</evidence>
<dbReference type="SUPFAM" id="SSF50494">
    <property type="entry name" value="Trypsin-like serine proteases"/>
    <property type="match status" value="1"/>
</dbReference>
<keyword evidence="1 5" id="KW-0645">Protease</keyword>
<accession>A0A8S4MZ00</accession>
<dbReference type="PROSITE" id="PS00134">
    <property type="entry name" value="TRYPSIN_HIS"/>
    <property type="match status" value="1"/>
</dbReference>
<evidence type="ECO:0000256" key="2">
    <source>
        <dbReference type="ARBA" id="ARBA00022801"/>
    </source>
</evidence>
<dbReference type="OrthoDB" id="6380398at2759"/>
<sequence>MVGIEKAQYSFDAVKGDKPPVLCPSPKNCELEGHTCKDSTVETCEDGEFDTSFECDGYWAIQCCVSNRPPTQPPVPSTTEPTTLPVVSQSAGSTLSPTNTTQPLYGDCGRRQVESSQITNGREATPHSWPWQASLRTANGATHNCGAVLISDRWVLTAAHCINSIYDNVATYRVVLGTHYQFDYNANEYSAHLEQMIPHHLYDQEGPGFPYDIALLKLDLPVPFNRYIQPVCLPLEGEEFTTQDECFLTGWGDTRGTGDENVLNEVQIEPVANADCAAMWARYPNPGPWIYDFHICAGDGIRGSCSGDSGGPMVCRRGSQWILAGVSSWAMRGCDTPGFPSVYSRITSFLAWINENTNV</sequence>
<evidence type="ECO:0000256" key="1">
    <source>
        <dbReference type="ARBA" id="ARBA00022670"/>
    </source>
</evidence>
<keyword evidence="4" id="KW-1015">Disulfide bond</keyword>
<dbReference type="CDD" id="cd00190">
    <property type="entry name" value="Tryp_SPc"/>
    <property type="match status" value="1"/>
</dbReference>
<dbReference type="FunFam" id="2.40.10.10:FF:000003">
    <property type="entry name" value="Transmembrane serine protease 3"/>
    <property type="match status" value="1"/>
</dbReference>
<dbReference type="InterPro" id="IPR043504">
    <property type="entry name" value="Peptidase_S1_PA_chymotrypsin"/>
</dbReference>
<feature type="domain" description="Peptidase S1" evidence="7">
    <location>
        <begin position="118"/>
        <end position="358"/>
    </location>
</feature>
<dbReference type="PANTHER" id="PTHR24252:SF7">
    <property type="entry name" value="HYALIN"/>
    <property type="match status" value="1"/>
</dbReference>
<dbReference type="InterPro" id="IPR001314">
    <property type="entry name" value="Peptidase_S1A"/>
</dbReference>
<dbReference type="GO" id="GO:0004252">
    <property type="term" value="F:serine-type endopeptidase activity"/>
    <property type="evidence" value="ECO:0007669"/>
    <property type="project" value="InterPro"/>
</dbReference>
<dbReference type="PRINTS" id="PR00722">
    <property type="entry name" value="CHYMOTRYPSIN"/>
</dbReference>
<organism evidence="8 9">
    <name type="scientific">Owenia fusiformis</name>
    <name type="common">Polychaete worm</name>
    <dbReference type="NCBI Taxonomy" id="6347"/>
    <lineage>
        <taxon>Eukaryota</taxon>
        <taxon>Metazoa</taxon>
        <taxon>Spiralia</taxon>
        <taxon>Lophotrochozoa</taxon>
        <taxon>Annelida</taxon>
        <taxon>Polychaeta</taxon>
        <taxon>Sedentaria</taxon>
        <taxon>Canalipalpata</taxon>
        <taxon>Sabellida</taxon>
        <taxon>Oweniida</taxon>
        <taxon>Oweniidae</taxon>
        <taxon>Owenia</taxon>
    </lineage>
</organism>
<evidence type="ECO:0000259" key="7">
    <source>
        <dbReference type="PROSITE" id="PS50240"/>
    </source>
</evidence>
<evidence type="ECO:0000256" key="4">
    <source>
        <dbReference type="ARBA" id="ARBA00023157"/>
    </source>
</evidence>
<name>A0A8S4MZ00_OWEFU</name>
<keyword evidence="9" id="KW-1185">Reference proteome</keyword>
<dbReference type="PROSITE" id="PS00135">
    <property type="entry name" value="TRYPSIN_SER"/>
    <property type="match status" value="1"/>
</dbReference>
<dbReference type="Pfam" id="PF00089">
    <property type="entry name" value="Trypsin"/>
    <property type="match status" value="1"/>
</dbReference>
<evidence type="ECO:0000313" key="8">
    <source>
        <dbReference type="EMBL" id="CAH1774022.1"/>
    </source>
</evidence>
<feature type="compositionally biased region" description="Polar residues" evidence="6">
    <location>
        <begin position="77"/>
        <end position="103"/>
    </location>
</feature>
<evidence type="ECO:0000313" key="9">
    <source>
        <dbReference type="Proteomes" id="UP000749559"/>
    </source>
</evidence>
<comment type="caution">
    <text evidence="8">The sequence shown here is derived from an EMBL/GenBank/DDBJ whole genome shotgun (WGS) entry which is preliminary data.</text>
</comment>
<dbReference type="InterPro" id="IPR001254">
    <property type="entry name" value="Trypsin_dom"/>
</dbReference>
<dbReference type="InterPro" id="IPR018114">
    <property type="entry name" value="TRYPSIN_HIS"/>
</dbReference>
<dbReference type="InterPro" id="IPR033116">
    <property type="entry name" value="TRYPSIN_SER"/>
</dbReference>
<keyword evidence="3 5" id="KW-0720">Serine protease</keyword>
<reference evidence="8" key="1">
    <citation type="submission" date="2022-03" db="EMBL/GenBank/DDBJ databases">
        <authorList>
            <person name="Martin C."/>
        </authorList>
    </citation>
    <scope>NUCLEOTIDE SEQUENCE</scope>
</reference>
<dbReference type="InterPro" id="IPR009003">
    <property type="entry name" value="Peptidase_S1_PA"/>
</dbReference>
<evidence type="ECO:0000256" key="6">
    <source>
        <dbReference type="SAM" id="MobiDB-lite"/>
    </source>
</evidence>
<gene>
    <name evidence="8" type="ORF">OFUS_LOCUS1545</name>
</gene>
<dbReference type="PANTHER" id="PTHR24252">
    <property type="entry name" value="ACROSIN-RELATED"/>
    <property type="match status" value="1"/>
</dbReference>
<protein>
    <recommendedName>
        <fullName evidence="7">Peptidase S1 domain-containing protein</fullName>
    </recommendedName>
</protein>
<dbReference type="PROSITE" id="PS50240">
    <property type="entry name" value="TRYPSIN_DOM"/>
    <property type="match status" value="1"/>
</dbReference>
<dbReference type="Gene3D" id="2.40.10.10">
    <property type="entry name" value="Trypsin-like serine proteases"/>
    <property type="match status" value="1"/>
</dbReference>
<dbReference type="SMART" id="SM00020">
    <property type="entry name" value="Tryp_SPc"/>
    <property type="match status" value="1"/>
</dbReference>
<dbReference type="EMBL" id="CAIIXF020000001">
    <property type="protein sequence ID" value="CAH1774022.1"/>
    <property type="molecule type" value="Genomic_DNA"/>
</dbReference>
<dbReference type="GO" id="GO:0006508">
    <property type="term" value="P:proteolysis"/>
    <property type="evidence" value="ECO:0007669"/>
    <property type="project" value="UniProtKB-KW"/>
</dbReference>
<evidence type="ECO:0000256" key="5">
    <source>
        <dbReference type="RuleBase" id="RU363034"/>
    </source>
</evidence>
<keyword evidence="2 5" id="KW-0378">Hydrolase</keyword>